<dbReference type="Proteomes" id="UP000660339">
    <property type="component" value="Unassembled WGS sequence"/>
</dbReference>
<protein>
    <recommendedName>
        <fullName evidence="4">CU044_5270 family protein</fullName>
    </recommendedName>
</protein>
<dbReference type="RefSeq" id="WP_166388740.1">
    <property type="nucleotide sequence ID" value="NZ_BAAATT010000003.1"/>
</dbReference>
<evidence type="ECO:0000313" key="3">
    <source>
        <dbReference type="Proteomes" id="UP000660339"/>
    </source>
</evidence>
<comment type="caution">
    <text evidence="2">The sequence shown here is derived from an EMBL/GenBank/DDBJ whole genome shotgun (WGS) entry which is preliminary data.</text>
</comment>
<keyword evidence="1" id="KW-0472">Membrane</keyword>
<proteinExistence type="predicted"/>
<sequence length="357" mass="38556">MNRTDPDLTAVRDLPALDPSDESVSRTWYLLNARHTAARGRSPRRLARWLVPVTAGLVVTIVALGAVTVGGLGGHRFATPNIALVKASHQPPPTALGTNPMLSKTTPEAVAALAELARTAEHTAAADLPPGHLVHVLTEGWASSLRSDDRTGKVVFQPRETWLDPQGMIILKLLDGDQNLFDGLHSNHEGELAQARTFLNDNGPSIAFPTPQWLAQLPTEAEPLLTELRADVPDGGQTWTRDHALWDAMAGLYQACDLLLSPQLRAGLLRAFQGMDGLTAGTVTIDDIELVAIRHTDGRSAVEILFDPVTAWAVGRRSIDLSGEVTLVPPDPGPKFEPLVSYHGTWRQSIVATVDER</sequence>
<organism evidence="2 3">
    <name type="scientific">Catellatospora methionotrophica</name>
    <dbReference type="NCBI Taxonomy" id="121620"/>
    <lineage>
        <taxon>Bacteria</taxon>
        <taxon>Bacillati</taxon>
        <taxon>Actinomycetota</taxon>
        <taxon>Actinomycetes</taxon>
        <taxon>Micromonosporales</taxon>
        <taxon>Micromonosporaceae</taxon>
        <taxon>Catellatospora</taxon>
    </lineage>
</organism>
<gene>
    <name evidence="2" type="ORF">Cme02nite_46050</name>
</gene>
<feature type="transmembrane region" description="Helical" evidence="1">
    <location>
        <begin position="49"/>
        <end position="72"/>
    </location>
</feature>
<evidence type="ECO:0008006" key="4">
    <source>
        <dbReference type="Google" id="ProtNLM"/>
    </source>
</evidence>
<keyword evidence="1" id="KW-1133">Transmembrane helix</keyword>
<keyword evidence="1" id="KW-0812">Transmembrane</keyword>
<keyword evidence="3" id="KW-1185">Reference proteome</keyword>
<evidence type="ECO:0000313" key="2">
    <source>
        <dbReference type="EMBL" id="GIG16273.1"/>
    </source>
</evidence>
<dbReference type="EMBL" id="BONJ01000026">
    <property type="protein sequence ID" value="GIG16273.1"/>
    <property type="molecule type" value="Genomic_DNA"/>
</dbReference>
<evidence type="ECO:0000256" key="1">
    <source>
        <dbReference type="SAM" id="Phobius"/>
    </source>
</evidence>
<dbReference type="AlphaFoldDB" id="A0A8J3LDK3"/>
<reference evidence="2" key="1">
    <citation type="submission" date="2021-01" db="EMBL/GenBank/DDBJ databases">
        <title>Whole genome shotgun sequence of Catellatospora methionotrophica NBRC 14553.</title>
        <authorList>
            <person name="Komaki H."/>
            <person name="Tamura T."/>
        </authorList>
    </citation>
    <scope>NUCLEOTIDE SEQUENCE</scope>
    <source>
        <strain evidence="2">NBRC 14553</strain>
    </source>
</reference>
<name>A0A8J3LDK3_9ACTN</name>
<accession>A0A8J3LDK3</accession>